<protein>
    <submittedName>
        <fullName evidence="2">Uncharacterized protein</fullName>
    </submittedName>
</protein>
<reference evidence="2" key="1">
    <citation type="journal article" date="2014" name="BMC Genomics">
        <title>Characterizing the developmental transcriptome of the oriental fruit fly, Bactrocera dorsalis (Diptera: Tephritidae) through comparative genomic analysis with Drosophila melanogaster utilizing modENCODE datasets.</title>
        <authorList>
            <person name="Geib S.M."/>
            <person name="Calla B."/>
            <person name="Hall B."/>
            <person name="Hou S."/>
            <person name="Manoukis N.C."/>
        </authorList>
    </citation>
    <scope>NUCLEOTIDE SEQUENCE</scope>
    <source>
        <strain evidence="2">Punador</strain>
    </source>
</reference>
<dbReference type="GeneID" id="105231654"/>
<sequence length="295" mass="32865">MDLTSNAKRNSQQSRLPQRRSASVDDDDNVSNNSMSSFNVLLTAASDSESHSPVSVRDMIKRYDTVAKLGTKGGGRSLQQQQYSLPAMKSAYFGVNNFGTHTLSHRYPSRHYVTQRQEEDKGSKSTQTNRGSDHNHSVKVKHSCKTNNNSCTTKQQTEAMDESCFVRERHVSLSDGENIYVADHTRRTSRSPSRDANDAVSSLEENMPECNDRAAVTESIEEANFQPMETSYQSKTTIAKTAGGVRIIIDIFFDQEQQPVSATDVVGSRVETDIPQSRILNEFQQQAASAELTRN</sequence>
<organism evidence="2">
    <name type="scientific">Bactrocera dorsalis</name>
    <name type="common">Oriental fruit fly</name>
    <name type="synonym">Dacus dorsalis</name>
    <dbReference type="NCBI Taxonomy" id="27457"/>
    <lineage>
        <taxon>Eukaryota</taxon>
        <taxon>Metazoa</taxon>
        <taxon>Ecdysozoa</taxon>
        <taxon>Arthropoda</taxon>
        <taxon>Hexapoda</taxon>
        <taxon>Insecta</taxon>
        <taxon>Pterygota</taxon>
        <taxon>Neoptera</taxon>
        <taxon>Endopterygota</taxon>
        <taxon>Diptera</taxon>
        <taxon>Brachycera</taxon>
        <taxon>Muscomorpha</taxon>
        <taxon>Tephritoidea</taxon>
        <taxon>Tephritidae</taxon>
        <taxon>Bactrocera</taxon>
        <taxon>Bactrocera</taxon>
    </lineage>
</organism>
<dbReference type="EMBL" id="GAKP01002163">
    <property type="protein sequence ID" value="JAC56789.1"/>
    <property type="molecule type" value="Transcribed_RNA"/>
</dbReference>
<proteinExistence type="predicted"/>
<dbReference type="AlphaFoldDB" id="A0A034WQ89"/>
<accession>A0A034WQ89</accession>
<feature type="compositionally biased region" description="Polar residues" evidence="1">
    <location>
        <begin position="1"/>
        <end position="16"/>
    </location>
</feature>
<evidence type="ECO:0000313" key="2">
    <source>
        <dbReference type="EMBL" id="JAC56789.1"/>
    </source>
</evidence>
<name>A0A034WQ89_BACDO</name>
<feature type="region of interest" description="Disordered" evidence="1">
    <location>
        <begin position="1"/>
        <end position="33"/>
    </location>
</feature>
<feature type="region of interest" description="Disordered" evidence="1">
    <location>
        <begin position="106"/>
        <end position="145"/>
    </location>
</feature>
<dbReference type="OrthoDB" id="8048686at2759"/>
<feature type="region of interest" description="Disordered" evidence="1">
    <location>
        <begin position="185"/>
        <end position="208"/>
    </location>
</feature>
<evidence type="ECO:0000256" key="1">
    <source>
        <dbReference type="SAM" id="MobiDB-lite"/>
    </source>
</evidence>
<dbReference type="KEGG" id="bdr:105231654"/>
<dbReference type="RefSeq" id="XP_011211375.2">
    <property type="nucleotide sequence ID" value="XM_011213073.4"/>
</dbReference>